<dbReference type="SUPFAM" id="SSF103473">
    <property type="entry name" value="MFS general substrate transporter"/>
    <property type="match status" value="1"/>
</dbReference>
<keyword evidence="8" id="KW-1185">Reference proteome</keyword>
<organism evidence="7 8">
    <name type="scientific">Mucilaginibacter conchicola</name>
    <dbReference type="NCBI Taxonomy" id="2303333"/>
    <lineage>
        <taxon>Bacteria</taxon>
        <taxon>Pseudomonadati</taxon>
        <taxon>Bacteroidota</taxon>
        <taxon>Sphingobacteriia</taxon>
        <taxon>Sphingobacteriales</taxon>
        <taxon>Sphingobacteriaceae</taxon>
        <taxon>Mucilaginibacter</taxon>
    </lineage>
</organism>
<feature type="transmembrane region" description="Helical" evidence="6">
    <location>
        <begin position="131"/>
        <end position="148"/>
    </location>
</feature>
<feature type="transmembrane region" description="Helical" evidence="6">
    <location>
        <begin position="154"/>
        <end position="173"/>
    </location>
</feature>
<comment type="subcellular location">
    <subcellularLocation>
        <location evidence="1">Membrane</location>
        <topology evidence="1">Multi-pass membrane protein</topology>
    </subcellularLocation>
</comment>
<reference evidence="7 8" key="1">
    <citation type="submission" date="2018-08" db="EMBL/GenBank/DDBJ databases">
        <title>Mucilaginibacter sp. MYSH2.</title>
        <authorList>
            <person name="Seo T."/>
        </authorList>
    </citation>
    <scope>NUCLEOTIDE SEQUENCE [LARGE SCALE GENOMIC DNA]</scope>
    <source>
        <strain evidence="7 8">MYSH2</strain>
    </source>
</reference>
<evidence type="ECO:0000313" key="8">
    <source>
        <dbReference type="Proteomes" id="UP000264217"/>
    </source>
</evidence>
<dbReference type="InterPro" id="IPR011701">
    <property type="entry name" value="MFS"/>
</dbReference>
<feature type="transmembrane region" description="Helical" evidence="6">
    <location>
        <begin position="290"/>
        <end position="309"/>
    </location>
</feature>
<evidence type="ECO:0000256" key="4">
    <source>
        <dbReference type="ARBA" id="ARBA00022989"/>
    </source>
</evidence>
<comment type="caution">
    <text evidence="7">The sequence shown here is derived from an EMBL/GenBank/DDBJ whole genome shotgun (WGS) entry which is preliminary data.</text>
</comment>
<dbReference type="EMBL" id="QWDC01000003">
    <property type="protein sequence ID" value="RFZ91237.1"/>
    <property type="molecule type" value="Genomic_DNA"/>
</dbReference>
<evidence type="ECO:0000256" key="3">
    <source>
        <dbReference type="ARBA" id="ARBA00022692"/>
    </source>
</evidence>
<evidence type="ECO:0000256" key="5">
    <source>
        <dbReference type="ARBA" id="ARBA00023136"/>
    </source>
</evidence>
<keyword evidence="4 6" id="KW-1133">Transmembrane helix</keyword>
<dbReference type="InterPro" id="IPR004752">
    <property type="entry name" value="AmpG_permease/AT-1"/>
</dbReference>
<keyword evidence="5 6" id="KW-0472">Membrane</keyword>
<protein>
    <submittedName>
        <fullName evidence="7">MFS transporter</fullName>
    </submittedName>
</protein>
<feature type="transmembrane region" description="Helical" evidence="6">
    <location>
        <begin position="261"/>
        <end position="278"/>
    </location>
</feature>
<keyword evidence="3 6" id="KW-0812">Transmembrane</keyword>
<gene>
    <name evidence="7" type="ORF">D0C36_20080</name>
</gene>
<sequence>MQGIPSGFALTAVANYLTGKGLSSQSVGTFVAVVGIPWIIQFIWGPVIDRYQFSVIGHRKQWIVLTQFMAFLASLSLLLISDPVKQLGTVSLAFFIHSNFASVQDASVDAMAISVVPENERGRVNAFMRGGYLLGIALGSAGLSSILYHYGFYYAALTQSALLLVFTLSTYVIRLDQGDSYIPAFGKQRKGFAAAEKADNPGLGWLFKQLYQGITTRKSLHTFGIIALVYTCNSIFIRSYAYHLIHTLHWPYNAVSVLQGGWGTLATLLVTLGGGVLADRIGASKLQLRVMIGVCFFLISFNSLGALWSHRPLSISGLILWNFADPLFSVAAMPVLMSLCREKVEGSQFTAYMALVNFCDVAGAYLSGLAMNYLSAPVIGVCCGGLILGVVIIICFSRRQKRREALSEFTNLP</sequence>
<name>A0A372NRL4_9SPHI</name>
<keyword evidence="2" id="KW-0813">Transport</keyword>
<evidence type="ECO:0000256" key="2">
    <source>
        <dbReference type="ARBA" id="ARBA00022448"/>
    </source>
</evidence>
<evidence type="ECO:0000256" key="6">
    <source>
        <dbReference type="SAM" id="Phobius"/>
    </source>
</evidence>
<dbReference type="GO" id="GO:0016020">
    <property type="term" value="C:membrane"/>
    <property type="evidence" value="ECO:0007669"/>
    <property type="project" value="UniProtKB-SubCell"/>
</dbReference>
<proteinExistence type="predicted"/>
<feature type="transmembrane region" description="Helical" evidence="6">
    <location>
        <begin position="349"/>
        <end position="368"/>
    </location>
</feature>
<evidence type="ECO:0000256" key="1">
    <source>
        <dbReference type="ARBA" id="ARBA00004141"/>
    </source>
</evidence>
<dbReference type="InterPro" id="IPR036259">
    <property type="entry name" value="MFS_trans_sf"/>
</dbReference>
<dbReference type="PANTHER" id="PTHR12778:SF10">
    <property type="entry name" value="MAJOR FACILITATOR SUPERFAMILY DOMAIN-CONTAINING PROTEIN 3"/>
    <property type="match status" value="1"/>
</dbReference>
<feature type="transmembrane region" description="Helical" evidence="6">
    <location>
        <begin position="374"/>
        <end position="396"/>
    </location>
</feature>
<evidence type="ECO:0000313" key="7">
    <source>
        <dbReference type="EMBL" id="RFZ91237.1"/>
    </source>
</evidence>
<feature type="transmembrane region" description="Helical" evidence="6">
    <location>
        <begin position="315"/>
        <end position="337"/>
    </location>
</feature>
<dbReference type="AlphaFoldDB" id="A0A372NRL4"/>
<dbReference type="PANTHER" id="PTHR12778">
    <property type="entry name" value="SOLUTE CARRIER FAMILY 33 ACETYL-COA TRANSPORTER -RELATED"/>
    <property type="match status" value="1"/>
</dbReference>
<dbReference type="Gene3D" id="1.20.1250.20">
    <property type="entry name" value="MFS general substrate transporter like domains"/>
    <property type="match status" value="2"/>
</dbReference>
<dbReference type="Proteomes" id="UP000264217">
    <property type="component" value="Unassembled WGS sequence"/>
</dbReference>
<accession>A0A372NRL4</accession>
<feature type="transmembrane region" description="Helical" evidence="6">
    <location>
        <begin position="62"/>
        <end position="80"/>
    </location>
</feature>
<feature type="transmembrane region" description="Helical" evidence="6">
    <location>
        <begin position="220"/>
        <end position="241"/>
    </location>
</feature>
<dbReference type="Pfam" id="PF07690">
    <property type="entry name" value="MFS_1"/>
    <property type="match status" value="1"/>
</dbReference>
<dbReference type="GO" id="GO:0022857">
    <property type="term" value="F:transmembrane transporter activity"/>
    <property type="evidence" value="ECO:0007669"/>
    <property type="project" value="InterPro"/>
</dbReference>
<feature type="transmembrane region" description="Helical" evidence="6">
    <location>
        <begin position="27"/>
        <end position="47"/>
    </location>
</feature>